<dbReference type="AlphaFoldDB" id="A0A0N4YV53"/>
<accession>A0A0N4YV53</accession>
<evidence type="ECO:0000313" key="6">
    <source>
        <dbReference type="WBParaSite" id="NBR_0002112501-mRNA-1"/>
    </source>
</evidence>
<dbReference type="Pfam" id="PF00176">
    <property type="entry name" value="SNF2-rel_dom"/>
    <property type="match status" value="1"/>
</dbReference>
<dbReference type="WBParaSite" id="NBR_0002112501-mRNA-1">
    <property type="protein sequence ID" value="NBR_0002112501-mRNA-1"/>
    <property type="gene ID" value="NBR_0002112501"/>
</dbReference>
<dbReference type="PANTHER" id="PTHR45623:SF49">
    <property type="entry name" value="SWI_SNF-RELATED MATRIX-ASSOCIATED ACTIN-DEPENDENT REGULATOR OF CHROMATIN SUBFAMILY A MEMBER 5"/>
    <property type="match status" value="1"/>
</dbReference>
<dbReference type="Gene3D" id="3.40.50.300">
    <property type="entry name" value="P-loop containing nucleotide triphosphate hydrolases"/>
    <property type="match status" value="1"/>
</dbReference>
<dbReference type="GO" id="GO:0005634">
    <property type="term" value="C:nucleus"/>
    <property type="evidence" value="ECO:0007669"/>
    <property type="project" value="UniProtKB-SubCell"/>
</dbReference>
<dbReference type="STRING" id="27835.A0A0N4YV53"/>
<gene>
    <name evidence="4" type="ORF">NBR_LOCUS21126</name>
</gene>
<dbReference type="GO" id="GO:0000785">
    <property type="term" value="C:chromatin"/>
    <property type="evidence" value="ECO:0007669"/>
    <property type="project" value="TreeGrafter"/>
</dbReference>
<dbReference type="Gene3D" id="3.40.50.10810">
    <property type="entry name" value="Tandem AAA-ATPase domain"/>
    <property type="match status" value="1"/>
</dbReference>
<feature type="domain" description="Helicase ATP-binding" evidence="3">
    <location>
        <begin position="1"/>
        <end position="130"/>
    </location>
</feature>
<dbReference type="InterPro" id="IPR038718">
    <property type="entry name" value="SNF2-like_sf"/>
</dbReference>
<dbReference type="GO" id="GO:0140658">
    <property type="term" value="F:ATP-dependent chromatin remodeler activity"/>
    <property type="evidence" value="ECO:0007669"/>
    <property type="project" value="TreeGrafter"/>
</dbReference>
<dbReference type="GO" id="GO:0034728">
    <property type="term" value="P:nucleosome organization"/>
    <property type="evidence" value="ECO:0007669"/>
    <property type="project" value="TreeGrafter"/>
</dbReference>
<keyword evidence="5" id="KW-1185">Reference proteome</keyword>
<evidence type="ECO:0000256" key="1">
    <source>
        <dbReference type="ARBA" id="ARBA00004123"/>
    </source>
</evidence>
<evidence type="ECO:0000313" key="4">
    <source>
        <dbReference type="EMBL" id="VDL84867.1"/>
    </source>
</evidence>
<evidence type="ECO:0000259" key="3">
    <source>
        <dbReference type="PROSITE" id="PS51192"/>
    </source>
</evidence>
<organism evidence="6">
    <name type="scientific">Nippostrongylus brasiliensis</name>
    <name type="common">Rat hookworm</name>
    <dbReference type="NCBI Taxonomy" id="27835"/>
    <lineage>
        <taxon>Eukaryota</taxon>
        <taxon>Metazoa</taxon>
        <taxon>Ecdysozoa</taxon>
        <taxon>Nematoda</taxon>
        <taxon>Chromadorea</taxon>
        <taxon>Rhabditida</taxon>
        <taxon>Rhabditina</taxon>
        <taxon>Rhabditomorpha</taxon>
        <taxon>Strongyloidea</taxon>
        <taxon>Heligmosomidae</taxon>
        <taxon>Nippostrongylus</taxon>
    </lineage>
</organism>
<dbReference type="PANTHER" id="PTHR45623">
    <property type="entry name" value="CHROMODOMAIN-HELICASE-DNA-BINDING PROTEIN 3-RELATED-RELATED"/>
    <property type="match status" value="1"/>
</dbReference>
<dbReference type="SMART" id="SM00487">
    <property type="entry name" value="DEXDc"/>
    <property type="match status" value="1"/>
</dbReference>
<reference evidence="6" key="1">
    <citation type="submission" date="2017-02" db="UniProtKB">
        <authorList>
            <consortium name="WormBaseParasite"/>
        </authorList>
    </citation>
    <scope>IDENTIFICATION</scope>
</reference>
<dbReference type="GO" id="GO:0003677">
    <property type="term" value="F:DNA binding"/>
    <property type="evidence" value="ECO:0007669"/>
    <property type="project" value="TreeGrafter"/>
</dbReference>
<dbReference type="InterPro" id="IPR014001">
    <property type="entry name" value="Helicase_ATP-bd"/>
</dbReference>
<dbReference type="GO" id="GO:0005524">
    <property type="term" value="F:ATP binding"/>
    <property type="evidence" value="ECO:0007669"/>
    <property type="project" value="InterPro"/>
</dbReference>
<sequence length="295" mass="34287">MASPHLVIVPKSTLKNWMNEFAKWCPSITACCIIGDEKERNEVIHDVILPQKFDVCCTTYEMVLKVKTQLKKLVWKYIIIDEAHRIKNEKSKLSEVVREIKSKNRLLITGTPLQNNLHELWALLNFLLPDMFSSSEDFDSWFTDGSMQGNTDIISRLHKVLQPFLLRRIKSDVEKSLLPKKEVKIYVGLSKMQREWYTKVLMKDIDVINGAGKVEKARLMNILMHLRKAANHPYLFDGAEPGPPYTTDQHIVDNSGKMVVLDKLLKKLKQQGSRVLIFSQFSRVLDLLEDYCWWK</sequence>
<name>A0A0N4YV53_NIPBR</name>
<dbReference type="GO" id="GO:0042393">
    <property type="term" value="F:histone binding"/>
    <property type="evidence" value="ECO:0007669"/>
    <property type="project" value="TreeGrafter"/>
</dbReference>
<dbReference type="EMBL" id="UYSL01025934">
    <property type="protein sequence ID" value="VDL84867.1"/>
    <property type="molecule type" value="Genomic_DNA"/>
</dbReference>
<proteinExistence type="predicted"/>
<dbReference type="GO" id="GO:0003682">
    <property type="term" value="F:chromatin binding"/>
    <property type="evidence" value="ECO:0007669"/>
    <property type="project" value="TreeGrafter"/>
</dbReference>
<dbReference type="InterPro" id="IPR027417">
    <property type="entry name" value="P-loop_NTPase"/>
</dbReference>
<evidence type="ECO:0000256" key="2">
    <source>
        <dbReference type="ARBA" id="ARBA00023242"/>
    </source>
</evidence>
<evidence type="ECO:0000313" key="5">
    <source>
        <dbReference type="Proteomes" id="UP000271162"/>
    </source>
</evidence>
<keyword evidence="2" id="KW-0539">Nucleus</keyword>
<dbReference type="Proteomes" id="UP000271162">
    <property type="component" value="Unassembled WGS sequence"/>
</dbReference>
<protein>
    <submittedName>
        <fullName evidence="6">Chromatin-remodeling complex ATPase chain isw-1 (inferred by orthology to a C. elegans protein)</fullName>
    </submittedName>
</protein>
<dbReference type="InterPro" id="IPR000330">
    <property type="entry name" value="SNF2_N"/>
</dbReference>
<dbReference type="PROSITE" id="PS51192">
    <property type="entry name" value="HELICASE_ATP_BIND_1"/>
    <property type="match status" value="1"/>
</dbReference>
<reference evidence="4 5" key="2">
    <citation type="submission" date="2018-11" db="EMBL/GenBank/DDBJ databases">
        <authorList>
            <consortium name="Pathogen Informatics"/>
        </authorList>
    </citation>
    <scope>NUCLEOTIDE SEQUENCE [LARGE SCALE GENOMIC DNA]</scope>
</reference>
<dbReference type="GO" id="GO:0016887">
    <property type="term" value="F:ATP hydrolysis activity"/>
    <property type="evidence" value="ECO:0007669"/>
    <property type="project" value="TreeGrafter"/>
</dbReference>
<comment type="subcellular location">
    <subcellularLocation>
        <location evidence="1">Nucleus</location>
    </subcellularLocation>
</comment>
<dbReference type="SUPFAM" id="SSF52540">
    <property type="entry name" value="P-loop containing nucleoside triphosphate hydrolases"/>
    <property type="match status" value="2"/>
</dbReference>
<dbReference type="OMA" id="HENAFRR"/>